<feature type="region of interest" description="Disordered" evidence="1">
    <location>
        <begin position="1"/>
        <end position="57"/>
    </location>
</feature>
<organism evidence="3 4">
    <name type="scientific">Tilletia indica</name>
    <dbReference type="NCBI Taxonomy" id="43049"/>
    <lineage>
        <taxon>Eukaryota</taxon>
        <taxon>Fungi</taxon>
        <taxon>Dikarya</taxon>
        <taxon>Basidiomycota</taxon>
        <taxon>Ustilaginomycotina</taxon>
        <taxon>Exobasidiomycetes</taxon>
        <taxon>Tilletiales</taxon>
        <taxon>Tilletiaceae</taxon>
        <taxon>Tilletia</taxon>
    </lineage>
</organism>
<dbReference type="PANTHER" id="PTHR42032">
    <property type="entry name" value="YALI0E30679P"/>
    <property type="match status" value="1"/>
</dbReference>
<sequence length="574" mass="63607">MKEHQRVHPTAGVADAATGTSTATAPSTSERSAGNSPRRSRRSSSHSQSFSNLADQASASMNMDDIESIIEEKEIPFAPPGLDYDADEAEHAQQRAAAAAAQSAFGGWHWAPLVIALAPPIGTLLGGHADAWSDAILLLLGTFWLYQWMRVPWDMYALSRTRRILQADEEEEEDEEDTELSEEERQARHRARLYTLTELQRTEYLALLCCMLSPFAGAFFLTWAQDNLTDGHKYLNAFNIRLFTLAAAIRPWMHGVSLLRRRLLLLQEDVHYPSSRVEALKRKTKRLETDLSTLRKLVATKSDVSILREGIDAPISQLTRAVRRNEKKEEYLRLSAEDKFVVVEARLDEILREVAINAELIEEERRERERIARMPLNHIVQAVKLLVGSRASTSSSSSSSYQASRPHAIHGSRPMAQIQAANQAGNGSSRHPISAAPPGSYSQSRAYMHASDSSHMHGAPASQGFSHPSYHNAPGPISPPSSVRSPPTEPNEPAWYAKGPMYYMFLPLNISNAALSYAQSKVSNLLEDASPPSYPYPGSPTYAQTHHQQPLYSSLSSAPGKQATRLGKKKQVKI</sequence>
<dbReference type="AlphaFoldDB" id="A0A177TN45"/>
<dbReference type="PANTHER" id="PTHR42032:SF1">
    <property type="entry name" value="YALI0E30679P"/>
    <property type="match status" value="1"/>
</dbReference>
<feature type="compositionally biased region" description="Low complexity" evidence="1">
    <location>
        <begin position="9"/>
        <end position="37"/>
    </location>
</feature>
<keyword evidence="2" id="KW-0472">Membrane</keyword>
<protein>
    <submittedName>
        <fullName evidence="3">Uncharacterized protein</fullName>
    </submittedName>
</protein>
<evidence type="ECO:0000313" key="4">
    <source>
        <dbReference type="Proteomes" id="UP000077521"/>
    </source>
</evidence>
<reference evidence="3" key="2">
    <citation type="journal article" date="2019" name="IMA Fungus">
        <title>Genome sequencing and comparison of five Tilletia species to identify candidate genes for the detection of regulated species infecting wheat.</title>
        <authorList>
            <person name="Nguyen H.D.T."/>
            <person name="Sultana T."/>
            <person name="Kesanakurti P."/>
            <person name="Hambleton S."/>
        </authorList>
    </citation>
    <scope>NUCLEOTIDE SEQUENCE</scope>
    <source>
        <strain evidence="3">DAOMC 236416</strain>
    </source>
</reference>
<feature type="transmembrane region" description="Helical" evidence="2">
    <location>
        <begin position="110"/>
        <end position="129"/>
    </location>
</feature>
<keyword evidence="4" id="KW-1185">Reference proteome</keyword>
<feature type="region of interest" description="Disordered" evidence="1">
    <location>
        <begin position="420"/>
        <end position="491"/>
    </location>
</feature>
<comment type="caution">
    <text evidence="3">The sequence shown here is derived from an EMBL/GenBank/DDBJ whole genome shotgun (WGS) entry which is preliminary data.</text>
</comment>
<feature type="compositionally biased region" description="Polar residues" evidence="1">
    <location>
        <begin position="543"/>
        <end position="559"/>
    </location>
</feature>
<keyword evidence="2" id="KW-1133">Transmembrane helix</keyword>
<reference evidence="3" key="1">
    <citation type="submission" date="2016-04" db="EMBL/GenBank/DDBJ databases">
        <authorList>
            <person name="Nguyen H.D."/>
            <person name="Samba Siva P."/>
            <person name="Cullis J."/>
            <person name="Levesque C.A."/>
            <person name="Hambleton S."/>
        </authorList>
    </citation>
    <scope>NUCLEOTIDE SEQUENCE</scope>
    <source>
        <strain evidence="3">DAOMC 236416</strain>
    </source>
</reference>
<proteinExistence type="predicted"/>
<feature type="region of interest" description="Disordered" evidence="1">
    <location>
        <begin position="529"/>
        <end position="574"/>
    </location>
</feature>
<evidence type="ECO:0000256" key="1">
    <source>
        <dbReference type="SAM" id="MobiDB-lite"/>
    </source>
</evidence>
<gene>
    <name evidence="3" type="ORF">A4X13_0g7113</name>
</gene>
<feature type="transmembrane region" description="Helical" evidence="2">
    <location>
        <begin position="204"/>
        <end position="223"/>
    </location>
</feature>
<dbReference type="Proteomes" id="UP000077521">
    <property type="component" value="Unassembled WGS sequence"/>
</dbReference>
<evidence type="ECO:0000313" key="3">
    <source>
        <dbReference type="EMBL" id="KAE8242544.1"/>
    </source>
</evidence>
<accession>A0A177TN45</accession>
<name>A0A177TN45_9BASI</name>
<feature type="transmembrane region" description="Helical" evidence="2">
    <location>
        <begin position="135"/>
        <end position="153"/>
    </location>
</feature>
<keyword evidence="2" id="KW-0812">Transmembrane</keyword>
<dbReference type="EMBL" id="LWDF02000801">
    <property type="protein sequence ID" value="KAE8242544.1"/>
    <property type="molecule type" value="Genomic_DNA"/>
</dbReference>
<evidence type="ECO:0000256" key="2">
    <source>
        <dbReference type="SAM" id="Phobius"/>
    </source>
</evidence>